<accession>A0A6L7HZK2</accession>
<evidence type="ECO:0000313" key="2">
    <source>
        <dbReference type="Proteomes" id="UP000474778"/>
    </source>
</evidence>
<organism evidence="1 2">
    <name type="scientific">Shewanella insulae</name>
    <dbReference type="NCBI Taxonomy" id="2681496"/>
    <lineage>
        <taxon>Bacteria</taxon>
        <taxon>Pseudomonadati</taxon>
        <taxon>Pseudomonadota</taxon>
        <taxon>Gammaproteobacteria</taxon>
        <taxon>Alteromonadales</taxon>
        <taxon>Shewanellaceae</taxon>
        <taxon>Shewanella</taxon>
    </lineage>
</organism>
<proteinExistence type="predicted"/>
<name>A0A6L7HZK2_9GAMM</name>
<dbReference type="EMBL" id="WRPA01000008">
    <property type="protein sequence ID" value="MXR69114.1"/>
    <property type="molecule type" value="Genomic_DNA"/>
</dbReference>
<protein>
    <submittedName>
        <fullName evidence="1">Uncharacterized protein</fullName>
    </submittedName>
</protein>
<dbReference type="RefSeq" id="WP_160795988.1">
    <property type="nucleotide sequence ID" value="NZ_CANMWR010000002.1"/>
</dbReference>
<sequence length="74" mass="8651">MNTLIEFEAQRLADLFTQGDTLSIHMFMDSMSMPFDVQEKLFNEISALKNLDHQQIAQVIESHGQSLIQELYRY</sequence>
<comment type="caution">
    <text evidence="1">The sequence shown here is derived from an EMBL/GenBank/DDBJ whole genome shotgun (WGS) entry which is preliminary data.</text>
</comment>
<evidence type="ECO:0000313" key="1">
    <source>
        <dbReference type="EMBL" id="MXR69114.1"/>
    </source>
</evidence>
<keyword evidence="2" id="KW-1185">Reference proteome</keyword>
<dbReference type="AlphaFoldDB" id="A0A6L7HZK2"/>
<gene>
    <name evidence="1" type="ORF">GNT65_10580</name>
</gene>
<reference evidence="1 2" key="1">
    <citation type="submission" date="2019-12" db="EMBL/GenBank/DDBJ databases">
        <title>Shewanella insulae sp. nov., isolated from a tidal flat.</title>
        <authorList>
            <person name="Yoon J.-H."/>
        </authorList>
    </citation>
    <scope>NUCLEOTIDE SEQUENCE [LARGE SCALE GENOMIC DNA]</scope>
    <source>
        <strain evidence="1 2">JBTF-M18</strain>
    </source>
</reference>
<dbReference type="Proteomes" id="UP000474778">
    <property type="component" value="Unassembled WGS sequence"/>
</dbReference>